<dbReference type="EMBL" id="APMM01000017">
    <property type="protein sequence ID" value="ENN96349.1"/>
    <property type="molecule type" value="Genomic_DNA"/>
</dbReference>
<evidence type="ECO:0000256" key="1">
    <source>
        <dbReference type="ARBA" id="ARBA00010587"/>
    </source>
</evidence>
<protein>
    <recommendedName>
        <fullName evidence="6">Bacteriohemerythrin</fullName>
    </recommendedName>
</protein>
<evidence type="ECO:0000256" key="5">
    <source>
        <dbReference type="ARBA" id="ARBA00023004"/>
    </source>
</evidence>
<keyword evidence="5 6" id="KW-0408">Iron</keyword>
<dbReference type="Proteomes" id="UP000053695">
    <property type="component" value="Unassembled WGS sequence"/>
</dbReference>
<comment type="subunit">
    <text evidence="6">Monomer.</text>
</comment>
<comment type="function">
    <text evidence="6">Oxygen-binding protein. May be involved in a storage mechanism or for delivery to oxygen-requiring enzymes. The oxygen-binding site contains two iron atoms.</text>
</comment>
<keyword evidence="3 6" id="KW-0561">Oxygen transport</keyword>
<dbReference type="InterPro" id="IPR012312">
    <property type="entry name" value="Hemerythrin-like"/>
</dbReference>
<dbReference type="PANTHER" id="PTHR37164">
    <property type="entry name" value="BACTERIOHEMERYTHRIN"/>
    <property type="match status" value="1"/>
</dbReference>
<feature type="binding site" evidence="6">
    <location>
        <position position="58"/>
    </location>
    <ligand>
        <name>Fe cation</name>
        <dbReference type="ChEBI" id="CHEBI:24875"/>
        <label>1</label>
    </ligand>
</feature>
<proteinExistence type="inferred from homology"/>
<dbReference type="OrthoDB" id="15541at2157"/>
<keyword evidence="2 6" id="KW-0813">Transport</keyword>
<dbReference type="InterPro" id="IPR050669">
    <property type="entry name" value="Hemerythrin"/>
</dbReference>
<gene>
    <name evidence="8" type="ORF">J422_02674</name>
</gene>
<dbReference type="InterPro" id="IPR035938">
    <property type="entry name" value="Hemerythrin-like_sf"/>
</dbReference>
<dbReference type="NCBIfam" id="TIGR02481">
    <property type="entry name" value="hemeryth_dom"/>
    <property type="match status" value="1"/>
</dbReference>
<feature type="binding site" evidence="6">
    <location>
        <position position="123"/>
    </location>
    <ligand>
        <name>Fe cation</name>
        <dbReference type="ChEBI" id="CHEBI:24875"/>
        <label>2</label>
    </ligand>
</feature>
<feature type="binding site" evidence="6">
    <location>
        <position position="81"/>
    </location>
    <ligand>
        <name>Fe cation</name>
        <dbReference type="ChEBI" id="CHEBI:24875"/>
        <label>2</label>
    </ligand>
</feature>
<dbReference type="NCBIfam" id="NF033749">
    <property type="entry name" value="bact_hemeryth"/>
    <property type="match status" value="1"/>
</dbReference>
<keyword evidence="9" id="KW-1185">Reference proteome</keyword>
<dbReference type="GO" id="GO:0005506">
    <property type="term" value="F:iron ion binding"/>
    <property type="evidence" value="ECO:0007669"/>
    <property type="project" value="UniProtKB-UniRule"/>
</dbReference>
<feature type="binding site" evidence="6">
    <location>
        <position position="118"/>
    </location>
    <ligand>
        <name>Fe cation</name>
        <dbReference type="ChEBI" id="CHEBI:24875"/>
        <label>2</label>
    </ligand>
</feature>
<dbReference type="RefSeq" id="WP_004590577.1">
    <property type="nucleotide sequence ID" value="NZ_APMM01000017.1"/>
</dbReference>
<dbReference type="PANTHER" id="PTHR37164:SF1">
    <property type="entry name" value="BACTERIOHEMERYTHRIN"/>
    <property type="match status" value="1"/>
</dbReference>
<evidence type="ECO:0000256" key="6">
    <source>
        <dbReference type="HAMAP-Rule" id="MF_00556"/>
    </source>
</evidence>
<evidence type="ECO:0000256" key="2">
    <source>
        <dbReference type="ARBA" id="ARBA00022448"/>
    </source>
</evidence>
<accession>N6UVH0</accession>
<dbReference type="SUPFAM" id="SSF47188">
    <property type="entry name" value="Hemerythrin-like"/>
    <property type="match status" value="1"/>
</dbReference>
<evidence type="ECO:0000259" key="7">
    <source>
        <dbReference type="Pfam" id="PF01814"/>
    </source>
</evidence>
<dbReference type="InterPro" id="IPR023504">
    <property type="entry name" value="Bacteriohemerythrin-like"/>
</dbReference>
<keyword evidence="4 6" id="KW-0479">Metal-binding</keyword>
<evidence type="ECO:0000313" key="8">
    <source>
        <dbReference type="EMBL" id="ENN96349.1"/>
    </source>
</evidence>
<feature type="domain" description="Hemerythrin-like" evidence="7">
    <location>
        <begin position="12"/>
        <end position="127"/>
    </location>
</feature>
<dbReference type="HAMAP" id="MF_00556">
    <property type="entry name" value="Hemerythrin"/>
    <property type="match status" value="1"/>
</dbReference>
<feature type="binding site" evidence="6">
    <location>
        <position position="21"/>
    </location>
    <ligand>
        <name>Fe cation</name>
        <dbReference type="ChEBI" id="CHEBI:24875"/>
        <label>1</label>
    </ligand>
</feature>
<comment type="similarity">
    <text evidence="1 6">Belongs to the hemerythrin family.</text>
</comment>
<name>N6UVH0_9EURY</name>
<feature type="binding site" evidence="6">
    <location>
        <position position="62"/>
    </location>
    <ligand>
        <name>Fe cation</name>
        <dbReference type="ChEBI" id="CHEBI:24875"/>
        <label>2</label>
    </ligand>
</feature>
<dbReference type="InterPro" id="IPR016131">
    <property type="entry name" value="Haemerythrin_Fe_BS"/>
</dbReference>
<sequence length="144" mass="17406">MEIIKWSKDLETGIKTFDEEHKYLVKTLNDIFELIKKGEKEKAKLLLKERVIEYATKHFKHEEKIMERYKYPEYEKHKKTHELFVKTLIEKLIPKIENGSDNDFRSAVSFLIGWISMHIINVDKKYGKWFKENSIEINDEPFQI</sequence>
<dbReference type="GO" id="GO:0005344">
    <property type="term" value="F:oxygen carrier activity"/>
    <property type="evidence" value="ECO:0007669"/>
    <property type="project" value="UniProtKB-UniRule"/>
</dbReference>
<comment type="caution">
    <text evidence="8">The sequence shown here is derived from an EMBL/GenBank/DDBJ whole genome shotgun (WGS) entry which is preliminary data.</text>
</comment>
<feature type="binding site" evidence="6">
    <location>
        <position position="123"/>
    </location>
    <ligand>
        <name>Fe cation</name>
        <dbReference type="ChEBI" id="CHEBI:24875"/>
        <label>1</label>
    </ligand>
</feature>
<evidence type="ECO:0000256" key="3">
    <source>
        <dbReference type="ARBA" id="ARBA00022621"/>
    </source>
</evidence>
<dbReference type="CDD" id="cd12107">
    <property type="entry name" value="Hemerythrin"/>
    <property type="match status" value="1"/>
</dbReference>
<evidence type="ECO:0000313" key="9">
    <source>
        <dbReference type="Proteomes" id="UP000053695"/>
    </source>
</evidence>
<dbReference type="AlphaFoldDB" id="N6UVH0"/>
<dbReference type="Gene3D" id="1.20.120.50">
    <property type="entry name" value="Hemerythrin-like"/>
    <property type="match status" value="1"/>
</dbReference>
<feature type="binding site" evidence="6">
    <location>
        <position position="77"/>
    </location>
    <ligand>
        <name>Fe cation</name>
        <dbReference type="ChEBI" id="CHEBI:24875"/>
        <label>2</label>
    </ligand>
</feature>
<dbReference type="PROSITE" id="PS00550">
    <property type="entry name" value="HEMERYTHRINS"/>
    <property type="match status" value="1"/>
</dbReference>
<evidence type="ECO:0000256" key="4">
    <source>
        <dbReference type="ARBA" id="ARBA00022723"/>
    </source>
</evidence>
<reference evidence="8 9" key="1">
    <citation type="journal article" date="2013" name="Genome Announc.">
        <title>Draft Genome Sequence of a Highly Flagellated, Fast-Swimming Archaeon, Methanocaldococcus villosus Strain KIN24-T80 (DSM 22612).</title>
        <authorList>
            <person name="Thennarasu S."/>
            <person name="Polireddy D."/>
            <person name="Antony A."/>
            <person name="Yada M.R."/>
            <person name="Algarawi S."/>
            <person name="Sivakumar N."/>
        </authorList>
    </citation>
    <scope>NUCLEOTIDE SEQUENCE [LARGE SCALE GENOMIC DNA]</scope>
    <source>
        <strain evidence="8 9">KIN24-T80</strain>
    </source>
</reference>
<dbReference type="PATRIC" id="fig|1069083.5.peg.524"/>
<dbReference type="Pfam" id="PF01814">
    <property type="entry name" value="Hemerythrin"/>
    <property type="match status" value="1"/>
</dbReference>
<feature type="binding site" evidence="6">
    <location>
        <position position="62"/>
    </location>
    <ligand>
        <name>Fe cation</name>
        <dbReference type="ChEBI" id="CHEBI:24875"/>
        <label>1</label>
    </ligand>
</feature>
<dbReference type="InterPro" id="IPR012827">
    <property type="entry name" value="Hemerythrin_metal-bd"/>
</dbReference>
<dbReference type="STRING" id="1069083.GCA_000371805_00087"/>
<organism evidence="8 9">
    <name type="scientific">Methanocaldococcus villosus KIN24-T80</name>
    <dbReference type="NCBI Taxonomy" id="1069083"/>
    <lineage>
        <taxon>Archaea</taxon>
        <taxon>Methanobacteriati</taxon>
        <taxon>Methanobacteriota</taxon>
        <taxon>Methanomada group</taxon>
        <taxon>Methanococci</taxon>
        <taxon>Methanococcales</taxon>
        <taxon>Methanocaldococcaceae</taxon>
        <taxon>Methanocaldococcus</taxon>
    </lineage>
</organism>